<dbReference type="Proteomes" id="UP000194236">
    <property type="component" value="Unassembled WGS sequence"/>
</dbReference>
<keyword evidence="3" id="KW-1185">Reference proteome</keyword>
<keyword evidence="1" id="KW-0472">Membrane</keyword>
<dbReference type="AlphaFoldDB" id="A0A1Y3AMF4"/>
<evidence type="ECO:0000313" key="3">
    <source>
        <dbReference type="Proteomes" id="UP000194236"/>
    </source>
</evidence>
<keyword evidence="1" id="KW-0812">Transmembrane</keyword>
<organism evidence="2 3">
    <name type="scientific">Euroglyphus maynei</name>
    <name type="common">Mayne's house dust mite</name>
    <dbReference type="NCBI Taxonomy" id="6958"/>
    <lineage>
        <taxon>Eukaryota</taxon>
        <taxon>Metazoa</taxon>
        <taxon>Ecdysozoa</taxon>
        <taxon>Arthropoda</taxon>
        <taxon>Chelicerata</taxon>
        <taxon>Arachnida</taxon>
        <taxon>Acari</taxon>
        <taxon>Acariformes</taxon>
        <taxon>Sarcoptiformes</taxon>
        <taxon>Astigmata</taxon>
        <taxon>Psoroptidia</taxon>
        <taxon>Analgoidea</taxon>
        <taxon>Pyroglyphidae</taxon>
        <taxon>Pyroglyphinae</taxon>
        <taxon>Euroglyphus</taxon>
    </lineage>
</organism>
<proteinExistence type="predicted"/>
<evidence type="ECO:0000313" key="2">
    <source>
        <dbReference type="EMBL" id="OTF69632.1"/>
    </source>
</evidence>
<name>A0A1Y3AMF4_EURMA</name>
<reference evidence="2 3" key="1">
    <citation type="submission" date="2017-03" db="EMBL/GenBank/DDBJ databases">
        <title>Genome Survey of Euroglyphus maynei.</title>
        <authorList>
            <person name="Arlian L.G."/>
            <person name="Morgan M.S."/>
            <person name="Rider S.D."/>
        </authorList>
    </citation>
    <scope>NUCLEOTIDE SEQUENCE [LARGE SCALE GENOMIC DNA]</scope>
    <source>
        <strain evidence="2">Arlian Lab</strain>
        <tissue evidence="2">Whole body</tissue>
    </source>
</reference>
<sequence>MFAGEQVACRVHRSIYLSSSQITASDLIFNVHSNCTCSYYITRFSFLPTVVVVFVAVVGWRMFHS</sequence>
<keyword evidence="1" id="KW-1133">Transmembrane helix</keyword>
<accession>A0A1Y3AMF4</accession>
<gene>
    <name evidence="2" type="ORF">BLA29_006071</name>
</gene>
<evidence type="ECO:0000256" key="1">
    <source>
        <dbReference type="SAM" id="Phobius"/>
    </source>
</evidence>
<protein>
    <submittedName>
        <fullName evidence="2">Uncharacterized protein</fullName>
    </submittedName>
</protein>
<dbReference type="EMBL" id="MUJZ01069475">
    <property type="protein sequence ID" value="OTF69632.1"/>
    <property type="molecule type" value="Genomic_DNA"/>
</dbReference>
<comment type="caution">
    <text evidence="2">The sequence shown here is derived from an EMBL/GenBank/DDBJ whole genome shotgun (WGS) entry which is preliminary data.</text>
</comment>
<feature type="transmembrane region" description="Helical" evidence="1">
    <location>
        <begin position="40"/>
        <end position="63"/>
    </location>
</feature>